<dbReference type="Proteomes" id="UP001530400">
    <property type="component" value="Unassembled WGS sequence"/>
</dbReference>
<gene>
    <name evidence="2" type="ORF">ACHAWO_002666</name>
</gene>
<dbReference type="AlphaFoldDB" id="A0ABD3P2C8"/>
<dbReference type="InterPro" id="IPR005114">
    <property type="entry name" value="Helicase_assoc"/>
</dbReference>
<dbReference type="Pfam" id="PF03457">
    <property type="entry name" value="HA"/>
    <property type="match status" value="1"/>
</dbReference>
<dbReference type="PANTHER" id="PTHR33418">
    <property type="entry name" value="HELICASE-ASSOCIATED"/>
    <property type="match status" value="1"/>
</dbReference>
<comment type="caution">
    <text evidence="2">The sequence shown here is derived from an EMBL/GenBank/DDBJ whole genome shotgun (WGS) entry which is preliminary data.</text>
</comment>
<dbReference type="Gene3D" id="6.10.140.530">
    <property type="match status" value="1"/>
</dbReference>
<reference evidence="2 3" key="1">
    <citation type="submission" date="2024-10" db="EMBL/GenBank/DDBJ databases">
        <title>Updated reference genomes for cyclostephanoid diatoms.</title>
        <authorList>
            <person name="Roberts W.R."/>
            <person name="Alverson A.J."/>
        </authorList>
    </citation>
    <scope>NUCLEOTIDE SEQUENCE [LARGE SCALE GENOMIC DNA]</scope>
    <source>
        <strain evidence="2 3">AJA010-31</strain>
    </source>
</reference>
<evidence type="ECO:0000313" key="3">
    <source>
        <dbReference type="Proteomes" id="UP001530400"/>
    </source>
</evidence>
<feature type="domain" description="Helicase-associated" evidence="1">
    <location>
        <begin position="106"/>
        <end position="173"/>
    </location>
</feature>
<keyword evidence="3" id="KW-1185">Reference proteome</keyword>
<sequence>MDVINFISNISVCILHRYPAILLVVVVLLSNHQGTERVATRASGSDGRLAKLYVKHVLVDKNLCYRRTQLCGHCRKDHANYIPEDAATRDRFGISEVPHAYGPRPKWEERFNELCAYQKKHGHCDVSQRDEAYKELGYWVNSQRRRLKKFNDDLSLADPITREKIIKLREIGFKFTIYNKN</sequence>
<evidence type="ECO:0000259" key="1">
    <source>
        <dbReference type="Pfam" id="PF03457"/>
    </source>
</evidence>
<accession>A0ABD3P2C8</accession>
<dbReference type="PANTHER" id="PTHR33418:SF1">
    <property type="entry name" value="HELICASE-ASSOCIATED DOMAIN-CONTAINING PROTEIN"/>
    <property type="match status" value="1"/>
</dbReference>
<protein>
    <recommendedName>
        <fullName evidence="1">Helicase-associated domain-containing protein</fullName>
    </recommendedName>
</protein>
<evidence type="ECO:0000313" key="2">
    <source>
        <dbReference type="EMBL" id="KAL3781946.1"/>
    </source>
</evidence>
<name>A0ABD3P2C8_9STRA</name>
<dbReference type="EMBL" id="JALLPJ020000826">
    <property type="protein sequence ID" value="KAL3781946.1"/>
    <property type="molecule type" value="Genomic_DNA"/>
</dbReference>
<organism evidence="2 3">
    <name type="scientific">Cyclotella atomus</name>
    <dbReference type="NCBI Taxonomy" id="382360"/>
    <lineage>
        <taxon>Eukaryota</taxon>
        <taxon>Sar</taxon>
        <taxon>Stramenopiles</taxon>
        <taxon>Ochrophyta</taxon>
        <taxon>Bacillariophyta</taxon>
        <taxon>Coscinodiscophyceae</taxon>
        <taxon>Thalassiosirophycidae</taxon>
        <taxon>Stephanodiscales</taxon>
        <taxon>Stephanodiscaceae</taxon>
        <taxon>Cyclotella</taxon>
    </lineage>
</organism>
<proteinExistence type="predicted"/>